<feature type="transmembrane region" description="Helical" evidence="1">
    <location>
        <begin position="32"/>
        <end position="52"/>
    </location>
</feature>
<accession>A0A183I475</accession>
<proteinExistence type="predicted"/>
<evidence type="ECO:0000313" key="2">
    <source>
        <dbReference type="EMBL" id="VDP17497.1"/>
    </source>
</evidence>
<dbReference type="PANTHER" id="PTHR47331:SF1">
    <property type="entry name" value="GAG-LIKE PROTEIN"/>
    <property type="match status" value="1"/>
</dbReference>
<protein>
    <submittedName>
        <fullName evidence="4">Integrase_H2C2 domain-containing protein</fullName>
    </submittedName>
</protein>
<dbReference type="STRING" id="387005.A0A183I475"/>
<keyword evidence="1" id="KW-0812">Transmembrane</keyword>
<sequence>MLAAYPRSYRIQGTKTLLVFAKSRIASSKRMTIPRLELLAILIGVGAARFVIKQLGLLPRFVQNRVEEIREAKFLFWYIPSEHNPVDIATKRISPQKLGNKWLKLLRTTVRVPKFIKVTSKENQNLWRSLSRLENSELEEGGKRPICLPRHNPITELLIQQHQVDLLHAGIVHSLAEMRHKFWIPKGRSEVNES</sequence>
<reference evidence="2 3" key="2">
    <citation type="submission" date="2018-11" db="EMBL/GenBank/DDBJ databases">
        <authorList>
            <consortium name="Pathogen Informatics"/>
        </authorList>
    </citation>
    <scope>NUCLEOTIDE SEQUENCE [LARGE SCALE GENOMIC DNA]</scope>
</reference>
<keyword evidence="1" id="KW-0472">Membrane</keyword>
<evidence type="ECO:0000313" key="3">
    <source>
        <dbReference type="Proteomes" id="UP000267606"/>
    </source>
</evidence>
<keyword evidence="1" id="KW-1133">Transmembrane helix</keyword>
<dbReference type="PANTHER" id="PTHR47331">
    <property type="entry name" value="PHD-TYPE DOMAIN-CONTAINING PROTEIN"/>
    <property type="match status" value="1"/>
</dbReference>
<organism evidence="4">
    <name type="scientific">Onchocerca flexuosa</name>
    <dbReference type="NCBI Taxonomy" id="387005"/>
    <lineage>
        <taxon>Eukaryota</taxon>
        <taxon>Metazoa</taxon>
        <taxon>Ecdysozoa</taxon>
        <taxon>Nematoda</taxon>
        <taxon>Chromadorea</taxon>
        <taxon>Rhabditida</taxon>
        <taxon>Spirurina</taxon>
        <taxon>Spiruromorpha</taxon>
        <taxon>Filarioidea</taxon>
        <taxon>Onchocercidae</taxon>
        <taxon>Onchocerca</taxon>
    </lineage>
</organism>
<dbReference type="EMBL" id="UZAJ01040935">
    <property type="protein sequence ID" value="VDP17497.1"/>
    <property type="molecule type" value="Genomic_DNA"/>
</dbReference>
<reference evidence="4" key="1">
    <citation type="submission" date="2016-06" db="UniProtKB">
        <authorList>
            <consortium name="WormBaseParasite"/>
        </authorList>
    </citation>
    <scope>IDENTIFICATION</scope>
</reference>
<keyword evidence="3" id="KW-1185">Reference proteome</keyword>
<dbReference type="Proteomes" id="UP000267606">
    <property type="component" value="Unassembled WGS sequence"/>
</dbReference>
<dbReference type="AlphaFoldDB" id="A0A183I475"/>
<gene>
    <name evidence="2" type="ORF">OFLC_LOCUS14537</name>
</gene>
<evidence type="ECO:0000313" key="4">
    <source>
        <dbReference type="WBParaSite" id="OFLC_0001454501-mRNA-1"/>
    </source>
</evidence>
<evidence type="ECO:0000256" key="1">
    <source>
        <dbReference type="SAM" id="Phobius"/>
    </source>
</evidence>
<name>A0A183I475_9BILA</name>
<dbReference type="Pfam" id="PF05380">
    <property type="entry name" value="Peptidase_A17"/>
    <property type="match status" value="1"/>
</dbReference>
<dbReference type="InterPro" id="IPR008042">
    <property type="entry name" value="Retrotrans_Pao"/>
</dbReference>
<dbReference type="WBParaSite" id="OFLC_0001454501-mRNA-1">
    <property type="protein sequence ID" value="OFLC_0001454501-mRNA-1"/>
    <property type="gene ID" value="OFLC_0001454501"/>
</dbReference>